<sequence length="154" mass="18213">MTWRKLVRNNQGLPKWIFILRLALQQRLATKERRARWGIISEQTCLCQRENETVQHLFFGCEISGSIWQQLLKWQGIQRTKKTWLEQFGKGKSGGAAVCRMTLAATIYHIWQERNDVIFQKKRRSTNAIRHVRATIFPLLERTMSKLNRYPDVG</sequence>
<accession>A0A1S4DRY5</accession>
<evidence type="ECO:0000313" key="3">
    <source>
        <dbReference type="RefSeq" id="XP_016516185.1"/>
    </source>
</evidence>
<evidence type="ECO:0000259" key="1">
    <source>
        <dbReference type="Pfam" id="PF13966"/>
    </source>
</evidence>
<proteinExistence type="predicted"/>
<dbReference type="PANTHER" id="PTHR47746:SF79">
    <property type="entry name" value="ORF147A PROTEIN"/>
    <property type="match status" value="1"/>
</dbReference>
<dbReference type="OrthoDB" id="1277521at2759"/>
<feature type="domain" description="Reverse transcriptase zinc-binding" evidence="1">
    <location>
        <begin position="2"/>
        <end position="68"/>
    </location>
</feature>
<dbReference type="PANTHER" id="PTHR47746">
    <property type="entry name" value="ZF-RVT DOMAIN-CONTAINING PROTEIN"/>
    <property type="match status" value="1"/>
</dbReference>
<dbReference type="OMA" id="FSASRTW"/>
<dbReference type="Pfam" id="PF13966">
    <property type="entry name" value="zf-RVT"/>
    <property type="match status" value="1"/>
</dbReference>
<name>A0A1S4DRY5_TOBAC</name>
<dbReference type="RefSeq" id="XP_016516185.1">
    <property type="nucleotide sequence ID" value="XM_016660699.1"/>
</dbReference>
<reference evidence="2" key="1">
    <citation type="journal article" date="2014" name="Nat. Commun.">
        <title>The tobacco genome sequence and its comparison with those of tomato and potato.</title>
        <authorList>
            <person name="Sierro N."/>
            <person name="Battey J.N."/>
            <person name="Ouadi S."/>
            <person name="Bakaher N."/>
            <person name="Bovet L."/>
            <person name="Willig A."/>
            <person name="Goepfert S."/>
            <person name="Peitsch M.C."/>
            <person name="Ivanov N.V."/>
        </authorList>
    </citation>
    <scope>NUCLEOTIDE SEQUENCE [LARGE SCALE GENOMIC DNA]</scope>
</reference>
<dbReference type="PaxDb" id="4097-A0A1S4DRY5"/>
<organism evidence="2 3">
    <name type="scientific">Nicotiana tabacum</name>
    <name type="common">Common tobacco</name>
    <dbReference type="NCBI Taxonomy" id="4097"/>
    <lineage>
        <taxon>Eukaryota</taxon>
        <taxon>Viridiplantae</taxon>
        <taxon>Streptophyta</taxon>
        <taxon>Embryophyta</taxon>
        <taxon>Tracheophyta</taxon>
        <taxon>Spermatophyta</taxon>
        <taxon>Magnoliopsida</taxon>
        <taxon>eudicotyledons</taxon>
        <taxon>Gunneridae</taxon>
        <taxon>Pentapetalae</taxon>
        <taxon>asterids</taxon>
        <taxon>lamiids</taxon>
        <taxon>Solanales</taxon>
        <taxon>Solanaceae</taxon>
        <taxon>Nicotianoideae</taxon>
        <taxon>Nicotianeae</taxon>
        <taxon>Nicotiana</taxon>
    </lineage>
</organism>
<dbReference type="GeneID" id="107832812"/>
<dbReference type="Proteomes" id="UP000790787">
    <property type="component" value="Chromosome 10"/>
</dbReference>
<keyword evidence="2" id="KW-1185">Reference proteome</keyword>
<dbReference type="KEGG" id="nta:107832812"/>
<evidence type="ECO:0000313" key="2">
    <source>
        <dbReference type="Proteomes" id="UP000790787"/>
    </source>
</evidence>
<gene>
    <name evidence="3" type="primary">LOC107832812</name>
</gene>
<dbReference type="InterPro" id="IPR026960">
    <property type="entry name" value="RVT-Znf"/>
</dbReference>
<protein>
    <submittedName>
        <fullName evidence="3">Uncharacterized protein LOC107832812</fullName>
    </submittedName>
</protein>
<dbReference type="AlphaFoldDB" id="A0A1S4DRY5"/>
<reference evidence="3" key="2">
    <citation type="submission" date="2025-08" db="UniProtKB">
        <authorList>
            <consortium name="RefSeq"/>
        </authorList>
    </citation>
    <scope>IDENTIFICATION</scope>
    <source>
        <tissue evidence="3">Leaf</tissue>
    </source>
</reference>